<protein>
    <submittedName>
        <fullName evidence="2">Uncharacterized protein</fullName>
    </submittedName>
</protein>
<feature type="transmembrane region" description="Helical" evidence="1">
    <location>
        <begin position="20"/>
        <end position="42"/>
    </location>
</feature>
<keyword evidence="1" id="KW-1133">Transmembrane helix</keyword>
<proteinExistence type="predicted"/>
<comment type="caution">
    <text evidence="2">The sequence shown here is derived from an EMBL/GenBank/DDBJ whole genome shotgun (WGS) entry which is preliminary data.</text>
</comment>
<reference evidence="2" key="1">
    <citation type="submission" date="2020-06" db="EMBL/GenBank/DDBJ databases">
        <authorList>
            <consortium name="Plant Systems Biology data submission"/>
        </authorList>
    </citation>
    <scope>NUCLEOTIDE SEQUENCE</scope>
    <source>
        <strain evidence="2">D6</strain>
    </source>
</reference>
<organism evidence="2 3">
    <name type="scientific">Seminavis robusta</name>
    <dbReference type="NCBI Taxonomy" id="568900"/>
    <lineage>
        <taxon>Eukaryota</taxon>
        <taxon>Sar</taxon>
        <taxon>Stramenopiles</taxon>
        <taxon>Ochrophyta</taxon>
        <taxon>Bacillariophyta</taxon>
        <taxon>Bacillariophyceae</taxon>
        <taxon>Bacillariophycidae</taxon>
        <taxon>Naviculales</taxon>
        <taxon>Naviculaceae</taxon>
        <taxon>Seminavis</taxon>
    </lineage>
</organism>
<sequence length="216" mass="23296">MPKHDDEYDVESTGNYHAAWWPRLGVVFLAVALLGTVALVSFGTSLAAVQKAPPNVISTVGTAFEFPVLAPNSDDGFAFSCVDTEAAINLFRSAKHGAATNVILKTLTAEFGLTLTFQGAVRNSTHACLMSMDTLRTNKQKLCIELSSKRCEQGSSLSQDLFLAGNDESAIFGAGHDSRHLMFDEDNRNFENGCKDYGGFGVICADKLPIIYFLSA</sequence>
<keyword evidence="3" id="KW-1185">Reference proteome</keyword>
<dbReference type="AlphaFoldDB" id="A0A9N8H735"/>
<evidence type="ECO:0000313" key="3">
    <source>
        <dbReference type="Proteomes" id="UP001153069"/>
    </source>
</evidence>
<name>A0A9N8H735_9STRA</name>
<dbReference type="EMBL" id="CAICTM010000128">
    <property type="protein sequence ID" value="CAB9502182.1"/>
    <property type="molecule type" value="Genomic_DNA"/>
</dbReference>
<dbReference type="Proteomes" id="UP001153069">
    <property type="component" value="Unassembled WGS sequence"/>
</dbReference>
<gene>
    <name evidence="2" type="ORF">SEMRO_129_G061730.1</name>
</gene>
<evidence type="ECO:0000313" key="2">
    <source>
        <dbReference type="EMBL" id="CAB9502182.1"/>
    </source>
</evidence>
<keyword evidence="1" id="KW-0812">Transmembrane</keyword>
<accession>A0A9N8H735</accession>
<evidence type="ECO:0000256" key="1">
    <source>
        <dbReference type="SAM" id="Phobius"/>
    </source>
</evidence>
<keyword evidence="1" id="KW-0472">Membrane</keyword>